<accession>A0A1G8CWZ9</accession>
<keyword evidence="2" id="KW-1185">Reference proteome</keyword>
<dbReference type="Pfam" id="PF19850">
    <property type="entry name" value="DUF6325"/>
    <property type="match status" value="1"/>
</dbReference>
<name>A0A1G8CWZ9_9NOCA</name>
<dbReference type="EMBL" id="FNDN01000002">
    <property type="protein sequence ID" value="SDH49520.1"/>
    <property type="molecule type" value="Genomic_DNA"/>
</dbReference>
<evidence type="ECO:0000313" key="1">
    <source>
        <dbReference type="EMBL" id="SDH49520.1"/>
    </source>
</evidence>
<reference evidence="1 2" key="1">
    <citation type="submission" date="2016-10" db="EMBL/GenBank/DDBJ databases">
        <authorList>
            <person name="de Groot N.N."/>
        </authorList>
    </citation>
    <scope>NUCLEOTIDE SEQUENCE [LARGE SCALE GENOMIC DNA]</scope>
    <source>
        <strain evidence="1 2">DSM 44892</strain>
    </source>
</reference>
<dbReference type="InterPro" id="IPR046288">
    <property type="entry name" value="DUF6325"/>
</dbReference>
<sequence length="156" mass="16510">MLAGMGEPHDISPLEIGPVELVVLSFPGTVIDAGTVAALRDVVDHGYVTVLDLVYLTRGEDGTVVEIDVDEDLGEVGLADLQIAAQDLVSDVDLEIVRETLAPGNSAVVVVYEETWARRFAVAAREASGEVVLHVQIPHESVLAALRAAQEEAASE</sequence>
<proteinExistence type="predicted"/>
<dbReference type="AlphaFoldDB" id="A0A1G8CWZ9"/>
<gene>
    <name evidence="1" type="ORF">SAMN05444695_102128</name>
</gene>
<organism evidence="1 2">
    <name type="scientific">Rhodococcus triatomae</name>
    <dbReference type="NCBI Taxonomy" id="300028"/>
    <lineage>
        <taxon>Bacteria</taxon>
        <taxon>Bacillati</taxon>
        <taxon>Actinomycetota</taxon>
        <taxon>Actinomycetes</taxon>
        <taxon>Mycobacteriales</taxon>
        <taxon>Nocardiaceae</taxon>
        <taxon>Rhodococcus</taxon>
    </lineage>
</organism>
<dbReference type="Proteomes" id="UP000183263">
    <property type="component" value="Unassembled WGS sequence"/>
</dbReference>
<protein>
    <recommendedName>
        <fullName evidence="3">DUF1269 domain-containing protein</fullName>
    </recommendedName>
</protein>
<evidence type="ECO:0000313" key="2">
    <source>
        <dbReference type="Proteomes" id="UP000183263"/>
    </source>
</evidence>
<evidence type="ECO:0008006" key="3">
    <source>
        <dbReference type="Google" id="ProtNLM"/>
    </source>
</evidence>